<dbReference type="PANTHER" id="PTHR33112">
    <property type="entry name" value="DOMAIN PROTEIN, PUTATIVE-RELATED"/>
    <property type="match status" value="1"/>
</dbReference>
<evidence type="ECO:0008006" key="5">
    <source>
        <dbReference type="Google" id="ProtNLM"/>
    </source>
</evidence>
<dbReference type="InterPro" id="IPR025714">
    <property type="entry name" value="Methyltranfer_dom"/>
</dbReference>
<organism evidence="3 4">
    <name type="scientific">Monosporascus cannonballus</name>
    <dbReference type="NCBI Taxonomy" id="155416"/>
    <lineage>
        <taxon>Eukaryota</taxon>
        <taxon>Fungi</taxon>
        <taxon>Dikarya</taxon>
        <taxon>Ascomycota</taxon>
        <taxon>Pezizomycotina</taxon>
        <taxon>Sordariomycetes</taxon>
        <taxon>Xylariomycetidae</taxon>
        <taxon>Xylariales</taxon>
        <taxon>Xylariales incertae sedis</taxon>
        <taxon>Monosporascus</taxon>
    </lineage>
</organism>
<dbReference type="InterPro" id="IPR010730">
    <property type="entry name" value="HET"/>
</dbReference>
<accession>A0ABY0HKU0</accession>
<protein>
    <recommendedName>
        <fullName evidence="5">Heterokaryon incompatibility domain-containing protein</fullName>
    </recommendedName>
</protein>
<gene>
    <name evidence="3" type="ORF">DL762_000022</name>
</gene>
<dbReference type="EMBL" id="QJNS01000001">
    <property type="protein sequence ID" value="RYO95460.1"/>
    <property type="molecule type" value="Genomic_DNA"/>
</dbReference>
<reference evidence="3 4" key="1">
    <citation type="submission" date="2018-06" db="EMBL/GenBank/DDBJ databases">
        <title>Complete Genomes of Monosporascus.</title>
        <authorList>
            <person name="Robinson A.J."/>
            <person name="Natvig D.O."/>
        </authorList>
    </citation>
    <scope>NUCLEOTIDE SEQUENCE [LARGE SCALE GENOMIC DNA]</scope>
    <source>
        <strain evidence="3 4">CBS 609.92</strain>
    </source>
</reference>
<proteinExistence type="predicted"/>
<feature type="domain" description="Methyltransferase" evidence="2">
    <location>
        <begin position="13"/>
        <end position="109"/>
    </location>
</feature>
<dbReference type="Pfam" id="PF06985">
    <property type="entry name" value="HET"/>
    <property type="match status" value="1"/>
</dbReference>
<dbReference type="Proteomes" id="UP000294003">
    <property type="component" value="Unassembled WGS sequence"/>
</dbReference>
<name>A0ABY0HKU0_9PEZI</name>
<dbReference type="PANTHER" id="PTHR33112:SF8">
    <property type="entry name" value="HETEROKARYON INCOMPATIBILITY DOMAIN-CONTAINING PROTEIN"/>
    <property type="match status" value="1"/>
</dbReference>
<evidence type="ECO:0000313" key="3">
    <source>
        <dbReference type="EMBL" id="RYO95460.1"/>
    </source>
</evidence>
<evidence type="ECO:0000259" key="1">
    <source>
        <dbReference type="Pfam" id="PF06985"/>
    </source>
</evidence>
<comment type="caution">
    <text evidence="3">The sequence shown here is derived from an EMBL/GenBank/DDBJ whole genome shotgun (WGS) entry which is preliminary data.</text>
</comment>
<sequence length="809" mass="91146">MDAYTHTTSRTFLDPVSSIPTILRIGKLGDGGKVVCSISRYERESPGPSSDTNTAPPLVVYSFGVSDDSSFEAALLNRTNAEVWEYDYVVDSWAADIPNHLSSRAHFHQGDHGRPTLPFGQLLIEIHFMKEGPDFSIPKDLEAWMKWWSAMEETGVTPVNNEDSWIGDAVYGKLRFMEVCHVELAEEVPVTNGFCGDCQDLFDNWPDLNDPESKDSLTGLNWPGAGADWKHAVARDCRTLVLEAAARNGCRFYALLVQAMRDAGLLDIFRRIEARLEYIGNKTTASLSVQKWGTTSSQLLCVNFPGRFVTISMVVSRQTRNFTQWLWTFLNALPTRLVSVAGDVPRLVLTAGWETRPRYSTLSYCWGNEGFLRLTAENYDSFLTKIPTEELPKTFRDAIHITRELGSVYGGSFINIAAASAVNVHQGCFLKPPHLVDRLRASITVNESKFVREIRRRDSYAMATMESYLATRAWALQEKILAPRTIHFGNRGAFWECRIIIANEFLPDGFPRHLGTGLINDRRRKEHFGSWWSEVVSPYSAADLTYSQDTLPALSGIARRSYHGRGGQYLAGMWREEKIEAQLCWRVTDPRKRPPWRAPSWSWASADGRVVYNPTQPGNLEDTYGHVVDAEVTFLGDDPFGDVRSWWLRIGCSGMLAAEFSDGKTVKIESDDGEMSADGDFPVFQDCLDDGWEKRGGTVYLLPLFGGRTGSRRRVFGDDGEERELIDEMLVCGIILRSADGAAGQFYRIGMFNFWRNQIDRGIDRKERGFYDAFLRAFEQGAKALGESVCAEVIEGSEYPDERYIISII</sequence>
<dbReference type="Pfam" id="PF13383">
    <property type="entry name" value="Methyltransf_22"/>
    <property type="match status" value="1"/>
</dbReference>
<feature type="domain" description="Heterokaryon incompatibility" evidence="1">
    <location>
        <begin position="359"/>
        <end position="408"/>
    </location>
</feature>
<keyword evidence="4" id="KW-1185">Reference proteome</keyword>
<evidence type="ECO:0000259" key="2">
    <source>
        <dbReference type="Pfam" id="PF13383"/>
    </source>
</evidence>
<evidence type="ECO:0000313" key="4">
    <source>
        <dbReference type="Proteomes" id="UP000294003"/>
    </source>
</evidence>